<dbReference type="SUPFAM" id="SSF69118">
    <property type="entry name" value="AhpD-like"/>
    <property type="match status" value="1"/>
</dbReference>
<dbReference type="InterPro" id="IPR036291">
    <property type="entry name" value="NAD(P)-bd_dom_sf"/>
</dbReference>
<dbReference type="Gene3D" id="3.40.50.720">
    <property type="entry name" value="NAD(P)-binding Rossmann-like Domain"/>
    <property type="match status" value="1"/>
</dbReference>
<sequence>MKGHVAANLHVGNTRTTLIAVLTGLLPFIGYPRTLNALAAIDAVTPAGGAPPRGKTHDHPYLAHHGVSSGFGHALTTQLLERADRVIGTVRNLDKVADLREKYPDTFDAQILDVTVTAAVRTTVDVAFAAGRVDVIVSNAGYGLFGAAEEITDAQVDHIIATNLTGSITLIRAALPHLRAQETGLNIAHGARTPDGRSWLEKRACTVSTCCGPRIGSTFPRRRVRPR</sequence>
<evidence type="ECO:0000313" key="3">
    <source>
        <dbReference type="EMBL" id="MBL7632176.1"/>
    </source>
</evidence>
<dbReference type="Proteomes" id="UP000604475">
    <property type="component" value="Unassembled WGS sequence"/>
</dbReference>
<reference evidence="3" key="1">
    <citation type="submission" date="2020-12" db="EMBL/GenBank/DDBJ databases">
        <title>Genomic characterization of non-nitrogen-fixing Frankia strains.</title>
        <authorList>
            <person name="Carlos-Shanley C."/>
            <person name="Guerra T."/>
            <person name="Hahn D."/>
        </authorList>
    </citation>
    <scope>NUCLEOTIDE SEQUENCE</scope>
    <source>
        <strain evidence="3">CN6</strain>
    </source>
</reference>
<proteinExistence type="inferred from homology"/>
<dbReference type="EMBL" id="JAEACQ010000297">
    <property type="protein sequence ID" value="MBL7632176.1"/>
    <property type="molecule type" value="Genomic_DNA"/>
</dbReference>
<dbReference type="GO" id="GO:0016491">
    <property type="term" value="F:oxidoreductase activity"/>
    <property type="evidence" value="ECO:0007669"/>
    <property type="project" value="UniProtKB-KW"/>
</dbReference>
<accession>A0A937UVE7</accession>
<dbReference type="InterPro" id="IPR051911">
    <property type="entry name" value="SDR_oxidoreductase"/>
</dbReference>
<dbReference type="PANTHER" id="PTHR43976">
    <property type="entry name" value="SHORT CHAIN DEHYDROGENASE"/>
    <property type="match status" value="1"/>
</dbReference>
<comment type="caution">
    <text evidence="3">The sequence shown here is derived from an EMBL/GenBank/DDBJ whole genome shotgun (WGS) entry which is preliminary data.</text>
</comment>
<evidence type="ECO:0000313" key="4">
    <source>
        <dbReference type="Proteomes" id="UP000604475"/>
    </source>
</evidence>
<keyword evidence="4" id="KW-1185">Reference proteome</keyword>
<dbReference type="InterPro" id="IPR029032">
    <property type="entry name" value="AhpD-like"/>
</dbReference>
<dbReference type="Gene3D" id="1.20.1290.10">
    <property type="entry name" value="AhpD-like"/>
    <property type="match status" value="1"/>
</dbReference>
<dbReference type="AlphaFoldDB" id="A0A937UVE7"/>
<keyword evidence="2" id="KW-0560">Oxidoreductase</keyword>
<dbReference type="SUPFAM" id="SSF51735">
    <property type="entry name" value="NAD(P)-binding Rossmann-fold domains"/>
    <property type="match status" value="1"/>
</dbReference>
<evidence type="ECO:0000256" key="2">
    <source>
        <dbReference type="ARBA" id="ARBA00023002"/>
    </source>
</evidence>
<dbReference type="InterPro" id="IPR002347">
    <property type="entry name" value="SDR_fam"/>
</dbReference>
<comment type="similarity">
    <text evidence="1">Belongs to the short-chain dehydrogenases/reductases (SDR) family.</text>
</comment>
<gene>
    <name evidence="3" type="ORF">I7412_34495</name>
</gene>
<organism evidence="3 4">
    <name type="scientific">Frankia nepalensis</name>
    <dbReference type="NCBI Taxonomy" id="1836974"/>
    <lineage>
        <taxon>Bacteria</taxon>
        <taxon>Bacillati</taxon>
        <taxon>Actinomycetota</taxon>
        <taxon>Actinomycetes</taxon>
        <taxon>Frankiales</taxon>
        <taxon>Frankiaceae</taxon>
        <taxon>Frankia</taxon>
    </lineage>
</organism>
<name>A0A937UVE7_9ACTN</name>
<dbReference type="RefSeq" id="WP_203000580.1">
    <property type="nucleotide sequence ID" value="NZ_JADWYU010000135.1"/>
</dbReference>
<protein>
    <submittedName>
        <fullName evidence="3">SDR family NAD(P)-dependent oxidoreductase</fullName>
    </submittedName>
</protein>
<evidence type="ECO:0000256" key="1">
    <source>
        <dbReference type="ARBA" id="ARBA00006484"/>
    </source>
</evidence>
<dbReference type="PANTHER" id="PTHR43976:SF16">
    <property type="entry name" value="SHORT-CHAIN DEHYDROGENASE_REDUCTASE FAMILY PROTEIN"/>
    <property type="match status" value="1"/>
</dbReference>
<dbReference type="Pfam" id="PF00106">
    <property type="entry name" value="adh_short"/>
    <property type="match status" value="1"/>
</dbReference>